<sequence>MGKMSERERLSELAWRKTRRGLRWNLLRDLLAVCSLKWMSTSQVQDVMMTLHGITRGKTLTLLVELERPGYIHQERDEKDKEFKWGATPKGVSSWLPMGTPAAIPAGIVQAVSTITSVAKSEGF</sequence>
<protein>
    <recommendedName>
        <fullName evidence="2">HTH marR-type domain-containing protein</fullName>
    </recommendedName>
</protein>
<gene>
    <name evidence="1" type="ORF">S06H3_05384</name>
</gene>
<name>X1K5P6_9ZZZZ</name>
<reference evidence="1" key="1">
    <citation type="journal article" date="2014" name="Front. Microbiol.">
        <title>High frequency of phylogenetically diverse reductive dehalogenase-homologous genes in deep subseafloor sedimentary metagenomes.</title>
        <authorList>
            <person name="Kawai M."/>
            <person name="Futagami T."/>
            <person name="Toyoda A."/>
            <person name="Takaki Y."/>
            <person name="Nishi S."/>
            <person name="Hori S."/>
            <person name="Arai W."/>
            <person name="Tsubouchi T."/>
            <person name="Morono Y."/>
            <person name="Uchiyama I."/>
            <person name="Ito T."/>
            <person name="Fujiyama A."/>
            <person name="Inagaki F."/>
            <person name="Takami H."/>
        </authorList>
    </citation>
    <scope>NUCLEOTIDE SEQUENCE</scope>
    <source>
        <strain evidence="1">Expedition CK06-06</strain>
    </source>
</reference>
<evidence type="ECO:0008006" key="2">
    <source>
        <dbReference type="Google" id="ProtNLM"/>
    </source>
</evidence>
<organism evidence="1">
    <name type="scientific">marine sediment metagenome</name>
    <dbReference type="NCBI Taxonomy" id="412755"/>
    <lineage>
        <taxon>unclassified sequences</taxon>
        <taxon>metagenomes</taxon>
        <taxon>ecological metagenomes</taxon>
    </lineage>
</organism>
<proteinExistence type="predicted"/>
<comment type="caution">
    <text evidence="1">The sequence shown here is derived from an EMBL/GenBank/DDBJ whole genome shotgun (WGS) entry which is preliminary data.</text>
</comment>
<dbReference type="AlphaFoldDB" id="X1K5P6"/>
<dbReference type="EMBL" id="BARV01001990">
    <property type="protein sequence ID" value="GAI01888.1"/>
    <property type="molecule type" value="Genomic_DNA"/>
</dbReference>
<accession>X1K5P6</accession>
<evidence type="ECO:0000313" key="1">
    <source>
        <dbReference type="EMBL" id="GAI01888.1"/>
    </source>
</evidence>